<dbReference type="GO" id="GO:0016567">
    <property type="term" value="P:protein ubiquitination"/>
    <property type="evidence" value="ECO:0007669"/>
    <property type="project" value="InterPro"/>
</dbReference>
<dbReference type="EMBL" id="JADFTS010000005">
    <property type="protein sequence ID" value="KAF9607002.1"/>
    <property type="molecule type" value="Genomic_DNA"/>
</dbReference>
<evidence type="ECO:0000256" key="3">
    <source>
        <dbReference type="ARBA" id="ARBA00012483"/>
    </source>
</evidence>
<evidence type="ECO:0000256" key="13">
    <source>
        <dbReference type="SAM" id="Phobius"/>
    </source>
</evidence>
<reference evidence="15 16" key="1">
    <citation type="submission" date="2020-10" db="EMBL/GenBank/DDBJ databases">
        <title>The Coptis chinensis genome and diversification of protoberbering-type alkaloids.</title>
        <authorList>
            <person name="Wang B."/>
            <person name="Shu S."/>
            <person name="Song C."/>
            <person name="Liu Y."/>
        </authorList>
    </citation>
    <scope>NUCLEOTIDE SEQUENCE [LARGE SCALE GENOMIC DNA]</scope>
    <source>
        <strain evidence="15">HL-2020</strain>
        <tissue evidence="15">Leaf</tissue>
    </source>
</reference>
<dbReference type="EC" id="2.3.2.27" evidence="3"/>
<evidence type="ECO:0000256" key="5">
    <source>
        <dbReference type="ARBA" id="ARBA00022692"/>
    </source>
</evidence>
<dbReference type="InterPro" id="IPR001841">
    <property type="entry name" value="Znf_RING"/>
</dbReference>
<dbReference type="CDD" id="cd23145">
    <property type="entry name" value="RING-HC_SPL2-like"/>
    <property type="match status" value="1"/>
</dbReference>
<dbReference type="PROSITE" id="PS50089">
    <property type="entry name" value="ZF_RING_2"/>
    <property type="match status" value="1"/>
</dbReference>
<comment type="catalytic activity">
    <reaction evidence="1">
        <text>S-ubiquitinyl-[E2 ubiquitin-conjugating enzyme]-L-cysteine + [acceptor protein]-L-lysine = [E2 ubiquitin-conjugating enzyme]-L-cysteine + N(6)-ubiquitinyl-[acceptor protein]-L-lysine.</text>
        <dbReference type="EC" id="2.3.2.27"/>
    </reaction>
</comment>
<evidence type="ECO:0000256" key="9">
    <source>
        <dbReference type="ARBA" id="ARBA00022833"/>
    </source>
</evidence>
<dbReference type="GO" id="GO:0016020">
    <property type="term" value="C:membrane"/>
    <property type="evidence" value="ECO:0007669"/>
    <property type="project" value="UniProtKB-SubCell"/>
</dbReference>
<proteinExistence type="predicted"/>
<feature type="domain" description="RING-type" evidence="14">
    <location>
        <begin position="334"/>
        <end position="374"/>
    </location>
</feature>
<name>A0A835HZJ2_9MAGN</name>
<dbReference type="Pfam" id="PF12483">
    <property type="entry name" value="GIDE"/>
    <property type="match status" value="1"/>
</dbReference>
<evidence type="ECO:0000256" key="1">
    <source>
        <dbReference type="ARBA" id="ARBA00000900"/>
    </source>
</evidence>
<evidence type="ECO:0000313" key="16">
    <source>
        <dbReference type="Proteomes" id="UP000631114"/>
    </source>
</evidence>
<evidence type="ECO:0000256" key="11">
    <source>
        <dbReference type="ARBA" id="ARBA00023136"/>
    </source>
</evidence>
<protein>
    <recommendedName>
        <fullName evidence="3">RING-type E3 ubiquitin transferase</fullName>
        <ecNumber evidence="3">2.3.2.27</ecNumber>
    </recommendedName>
</protein>
<evidence type="ECO:0000256" key="12">
    <source>
        <dbReference type="PROSITE-ProRule" id="PRU00175"/>
    </source>
</evidence>
<keyword evidence="16" id="KW-1185">Reference proteome</keyword>
<dbReference type="InterPro" id="IPR022170">
    <property type="entry name" value="MUL1-like"/>
</dbReference>
<dbReference type="Gene3D" id="3.30.40.10">
    <property type="entry name" value="Zinc/RING finger domain, C3HC4 (zinc finger)"/>
    <property type="match status" value="1"/>
</dbReference>
<evidence type="ECO:0000256" key="8">
    <source>
        <dbReference type="ARBA" id="ARBA00022786"/>
    </source>
</evidence>
<dbReference type="PANTHER" id="PTHR47355">
    <property type="entry name" value="E3 UBIQUITIN-PROTEIN LIGASE SPL2"/>
    <property type="match status" value="1"/>
</dbReference>
<evidence type="ECO:0000259" key="14">
    <source>
        <dbReference type="PROSITE" id="PS50089"/>
    </source>
</evidence>
<evidence type="ECO:0000256" key="6">
    <source>
        <dbReference type="ARBA" id="ARBA00022723"/>
    </source>
</evidence>
<evidence type="ECO:0000256" key="2">
    <source>
        <dbReference type="ARBA" id="ARBA00004141"/>
    </source>
</evidence>
<evidence type="ECO:0000313" key="15">
    <source>
        <dbReference type="EMBL" id="KAF9607002.1"/>
    </source>
</evidence>
<dbReference type="InterPro" id="IPR044247">
    <property type="entry name" value="SPL2-like"/>
</dbReference>
<keyword evidence="10 13" id="KW-1133">Transmembrane helix</keyword>
<evidence type="ECO:0000256" key="10">
    <source>
        <dbReference type="ARBA" id="ARBA00022989"/>
    </source>
</evidence>
<comment type="subcellular location">
    <subcellularLocation>
        <location evidence="2">Membrane</location>
        <topology evidence="2">Multi-pass membrane protein</topology>
    </subcellularLocation>
</comment>
<organism evidence="15 16">
    <name type="scientific">Coptis chinensis</name>
    <dbReference type="NCBI Taxonomy" id="261450"/>
    <lineage>
        <taxon>Eukaryota</taxon>
        <taxon>Viridiplantae</taxon>
        <taxon>Streptophyta</taxon>
        <taxon>Embryophyta</taxon>
        <taxon>Tracheophyta</taxon>
        <taxon>Spermatophyta</taxon>
        <taxon>Magnoliopsida</taxon>
        <taxon>Ranunculales</taxon>
        <taxon>Ranunculaceae</taxon>
        <taxon>Coptidoideae</taxon>
        <taxon>Coptis</taxon>
    </lineage>
</organism>
<dbReference type="InterPro" id="IPR013083">
    <property type="entry name" value="Znf_RING/FYVE/PHD"/>
</dbReference>
<dbReference type="GO" id="GO:0008270">
    <property type="term" value="F:zinc ion binding"/>
    <property type="evidence" value="ECO:0007669"/>
    <property type="project" value="UniProtKB-KW"/>
</dbReference>
<keyword evidence="5 13" id="KW-0812">Transmembrane</keyword>
<comment type="caution">
    <text evidence="15">The sequence shown here is derived from an EMBL/GenBank/DDBJ whole genome shotgun (WGS) entry which is preliminary data.</text>
</comment>
<evidence type="ECO:0000256" key="7">
    <source>
        <dbReference type="ARBA" id="ARBA00022771"/>
    </source>
</evidence>
<accession>A0A835HZJ2</accession>
<dbReference type="PANTHER" id="PTHR47355:SF1">
    <property type="entry name" value="E3 UBIQUITIN-PROTEIN LIGASE SPL2"/>
    <property type="match status" value="1"/>
</dbReference>
<dbReference type="OrthoDB" id="1711136at2759"/>
<dbReference type="Pfam" id="PF13920">
    <property type="entry name" value="zf-C3HC4_3"/>
    <property type="match status" value="1"/>
</dbReference>
<keyword evidence="7 12" id="KW-0863">Zinc-finger</keyword>
<dbReference type="AlphaFoldDB" id="A0A835HZJ2"/>
<dbReference type="GO" id="GO:0061630">
    <property type="term" value="F:ubiquitin protein ligase activity"/>
    <property type="evidence" value="ECO:0007669"/>
    <property type="project" value="UniProtKB-EC"/>
</dbReference>
<dbReference type="Proteomes" id="UP000631114">
    <property type="component" value="Unassembled WGS sequence"/>
</dbReference>
<dbReference type="SUPFAM" id="SSF57850">
    <property type="entry name" value="RING/U-box"/>
    <property type="match status" value="1"/>
</dbReference>
<evidence type="ECO:0000256" key="4">
    <source>
        <dbReference type="ARBA" id="ARBA00022679"/>
    </source>
</evidence>
<sequence length="386" mass="43041">MSLSDTALSVLARLGLSNDGAFAGIAIGYIAVQAYYNYVSSSTALHKITHAKSVPISDLRSLLDNTSENLVVVRGFVQAKSFLNGSWQTLRPNVISHDASGETGVALQRTLSYVYDDWSILAGITSDFKRLPFIGRRKSLRTPKQTSLRSVPFVLVGTSLWPHPEYVSVNLEGSDQPLPLTTVYSHLEPVSVTPLTFLQAIFGHPYPVGVLDEEKILPLGKEITAIGVCSLQEGNPQIKAFKDLPYFLTEKSKDDMVQHLTFKSSILFWCTIIFGSASLAILGYSSFKNWRRWKEWRQRRQDLQARSVEIDETDDSTQVQDDDGTEDIPDGQLCVICLMRRRRSAFVPCGHLACCQRCALSVERDSSPKCPLCRQAIRTSVRIYNS</sequence>
<keyword evidence="11 13" id="KW-0472">Membrane</keyword>
<dbReference type="SMART" id="SM00184">
    <property type="entry name" value="RING"/>
    <property type="match status" value="1"/>
</dbReference>
<feature type="transmembrane region" description="Helical" evidence="13">
    <location>
        <begin position="266"/>
        <end position="287"/>
    </location>
</feature>
<gene>
    <name evidence="15" type="ORF">IFM89_030421</name>
</gene>
<keyword evidence="9" id="KW-0862">Zinc</keyword>
<keyword evidence="4" id="KW-0808">Transferase</keyword>
<keyword evidence="8" id="KW-0833">Ubl conjugation pathway</keyword>
<keyword evidence="6" id="KW-0479">Metal-binding</keyword>